<name>A0A6J4VWZ2_9CYAN</name>
<accession>A0A6J4VWZ2</accession>
<proteinExistence type="predicted"/>
<dbReference type="AlphaFoldDB" id="A0A6J4VWZ2"/>
<dbReference type="SMART" id="SM00448">
    <property type="entry name" value="REC"/>
    <property type="match status" value="1"/>
</dbReference>
<dbReference type="Gene3D" id="3.40.50.2300">
    <property type="match status" value="1"/>
</dbReference>
<keyword evidence="1 5" id="KW-0597">Phosphoprotein</keyword>
<evidence type="ECO:0000256" key="2">
    <source>
        <dbReference type="ARBA" id="ARBA00023015"/>
    </source>
</evidence>
<feature type="domain" description="Response regulatory" evidence="7">
    <location>
        <begin position="3"/>
        <end position="119"/>
    </location>
</feature>
<sequence length="244" mass="27627">MTKILVIEDEEAVRLNLVEMLEAEDYDVVSAQNGMIGVMWALDYIPDLIISDVMMPELDGYGVLNTLRQDSATATIPFIFLTAKADKGDIREGMELGADDYLTKPFSRDELLQSITVRLKKHLTMMQQPQHASGSPQVQQENSSDELQQKLQELQQSAGIHKELLKKSHQEMSNFLAKINMAIYMLQNTTSEAQRDRCLEILQEACTEEIELLNQIPKLQELLTPENVKLLHQLNLGNSQNLLS</sequence>
<keyword evidence="2" id="KW-0805">Transcription regulation</keyword>
<feature type="compositionally biased region" description="Polar residues" evidence="6">
    <location>
        <begin position="126"/>
        <end position="142"/>
    </location>
</feature>
<evidence type="ECO:0000313" key="8">
    <source>
        <dbReference type="EMBL" id="CAA9590708.1"/>
    </source>
</evidence>
<protein>
    <submittedName>
        <fullName evidence="8">Two-component transcriptional response regulator, LuxR family</fullName>
    </submittedName>
</protein>
<feature type="modified residue" description="4-aspartylphosphate" evidence="5">
    <location>
        <position position="52"/>
    </location>
</feature>
<evidence type="ECO:0000256" key="6">
    <source>
        <dbReference type="SAM" id="MobiDB-lite"/>
    </source>
</evidence>
<evidence type="ECO:0000256" key="3">
    <source>
        <dbReference type="ARBA" id="ARBA00023125"/>
    </source>
</evidence>
<dbReference type="GO" id="GO:0032993">
    <property type="term" value="C:protein-DNA complex"/>
    <property type="evidence" value="ECO:0007669"/>
    <property type="project" value="TreeGrafter"/>
</dbReference>
<keyword evidence="4" id="KW-0804">Transcription</keyword>
<dbReference type="GO" id="GO:0000976">
    <property type="term" value="F:transcription cis-regulatory region binding"/>
    <property type="evidence" value="ECO:0007669"/>
    <property type="project" value="TreeGrafter"/>
</dbReference>
<organism evidence="8">
    <name type="scientific">uncultured Synechococcales cyanobacterium</name>
    <dbReference type="NCBI Taxonomy" id="1936017"/>
    <lineage>
        <taxon>Bacteria</taxon>
        <taxon>Bacillati</taxon>
        <taxon>Cyanobacteriota</taxon>
        <taxon>Cyanophyceae</taxon>
        <taxon>Synechococcales</taxon>
        <taxon>environmental samples</taxon>
    </lineage>
</organism>
<dbReference type="InterPro" id="IPR011006">
    <property type="entry name" value="CheY-like_superfamily"/>
</dbReference>
<dbReference type="PANTHER" id="PTHR48111">
    <property type="entry name" value="REGULATOR OF RPOS"/>
    <property type="match status" value="1"/>
</dbReference>
<dbReference type="GO" id="GO:0000156">
    <property type="term" value="F:phosphorelay response regulator activity"/>
    <property type="evidence" value="ECO:0007669"/>
    <property type="project" value="TreeGrafter"/>
</dbReference>
<dbReference type="GO" id="GO:0005829">
    <property type="term" value="C:cytosol"/>
    <property type="evidence" value="ECO:0007669"/>
    <property type="project" value="TreeGrafter"/>
</dbReference>
<dbReference type="PROSITE" id="PS50110">
    <property type="entry name" value="RESPONSE_REGULATORY"/>
    <property type="match status" value="1"/>
</dbReference>
<evidence type="ECO:0000259" key="7">
    <source>
        <dbReference type="PROSITE" id="PS50110"/>
    </source>
</evidence>
<feature type="region of interest" description="Disordered" evidence="6">
    <location>
        <begin position="126"/>
        <end position="147"/>
    </location>
</feature>
<dbReference type="InterPro" id="IPR001789">
    <property type="entry name" value="Sig_transdc_resp-reg_receiver"/>
</dbReference>
<dbReference type="GO" id="GO:0006355">
    <property type="term" value="P:regulation of DNA-templated transcription"/>
    <property type="evidence" value="ECO:0007669"/>
    <property type="project" value="TreeGrafter"/>
</dbReference>
<keyword evidence="3" id="KW-0238">DNA-binding</keyword>
<evidence type="ECO:0000256" key="5">
    <source>
        <dbReference type="PROSITE-ProRule" id="PRU00169"/>
    </source>
</evidence>
<reference evidence="8" key="1">
    <citation type="submission" date="2020-02" db="EMBL/GenBank/DDBJ databases">
        <authorList>
            <person name="Meier V. D."/>
        </authorList>
    </citation>
    <scope>NUCLEOTIDE SEQUENCE</scope>
    <source>
        <strain evidence="8">AVDCRST_MAG81</strain>
    </source>
</reference>
<dbReference type="InterPro" id="IPR039420">
    <property type="entry name" value="WalR-like"/>
</dbReference>
<gene>
    <name evidence="8" type="ORF">AVDCRST_MAG81-5251</name>
</gene>
<evidence type="ECO:0000256" key="1">
    <source>
        <dbReference type="ARBA" id="ARBA00022553"/>
    </source>
</evidence>
<dbReference type="SUPFAM" id="SSF52172">
    <property type="entry name" value="CheY-like"/>
    <property type="match status" value="1"/>
</dbReference>
<evidence type="ECO:0000256" key="4">
    <source>
        <dbReference type="ARBA" id="ARBA00023163"/>
    </source>
</evidence>
<dbReference type="Pfam" id="PF00072">
    <property type="entry name" value="Response_reg"/>
    <property type="match status" value="1"/>
</dbReference>
<dbReference type="PANTHER" id="PTHR48111:SF4">
    <property type="entry name" value="DNA-BINDING DUAL TRANSCRIPTIONAL REGULATOR OMPR"/>
    <property type="match status" value="1"/>
</dbReference>
<dbReference type="EMBL" id="CADCWO010000270">
    <property type="protein sequence ID" value="CAA9590708.1"/>
    <property type="molecule type" value="Genomic_DNA"/>
</dbReference>